<evidence type="ECO:0000256" key="3">
    <source>
        <dbReference type="PROSITE-ProRule" id="PRU00221"/>
    </source>
</evidence>
<organism evidence="6 7">
    <name type="scientific">Mycena sanguinolenta</name>
    <dbReference type="NCBI Taxonomy" id="230812"/>
    <lineage>
        <taxon>Eukaryota</taxon>
        <taxon>Fungi</taxon>
        <taxon>Dikarya</taxon>
        <taxon>Basidiomycota</taxon>
        <taxon>Agaricomycotina</taxon>
        <taxon>Agaricomycetes</taxon>
        <taxon>Agaricomycetidae</taxon>
        <taxon>Agaricales</taxon>
        <taxon>Marasmiineae</taxon>
        <taxon>Mycenaceae</taxon>
        <taxon>Mycena</taxon>
    </lineage>
</organism>
<dbReference type="OrthoDB" id="538223at2759"/>
<dbReference type="InterPro" id="IPR015943">
    <property type="entry name" value="WD40/YVTN_repeat-like_dom_sf"/>
</dbReference>
<accession>A0A8H6XTH1</accession>
<keyword evidence="1 3" id="KW-0853">WD repeat</keyword>
<dbReference type="InterPro" id="IPR007111">
    <property type="entry name" value="NACHT_NTPase"/>
</dbReference>
<name>A0A8H6XTH1_9AGAR</name>
<dbReference type="PANTHER" id="PTHR19848:SF8">
    <property type="entry name" value="F-BOX AND WD REPEAT DOMAIN CONTAINING 7"/>
    <property type="match status" value="1"/>
</dbReference>
<feature type="repeat" description="WD" evidence="3">
    <location>
        <begin position="1249"/>
        <end position="1290"/>
    </location>
</feature>
<dbReference type="CDD" id="cd00200">
    <property type="entry name" value="WD40"/>
    <property type="match status" value="2"/>
</dbReference>
<dbReference type="InterPro" id="IPR036322">
    <property type="entry name" value="WD40_repeat_dom_sf"/>
</dbReference>
<dbReference type="InterPro" id="IPR020472">
    <property type="entry name" value="WD40_PAC1"/>
</dbReference>
<comment type="caution">
    <text evidence="6">The sequence shown here is derived from an EMBL/GenBank/DDBJ whole genome shotgun (WGS) entry which is preliminary data.</text>
</comment>
<gene>
    <name evidence="6" type="ORF">MSAN_01856400</name>
</gene>
<dbReference type="PROSITE" id="PS00678">
    <property type="entry name" value="WD_REPEATS_1"/>
    <property type="match status" value="12"/>
</dbReference>
<feature type="repeat" description="WD" evidence="3">
    <location>
        <begin position="1081"/>
        <end position="1122"/>
    </location>
</feature>
<feature type="domain" description="NACHT" evidence="5">
    <location>
        <begin position="197"/>
        <end position="344"/>
    </location>
</feature>
<feature type="repeat" description="WD" evidence="3">
    <location>
        <begin position="824"/>
        <end position="849"/>
    </location>
</feature>
<dbReference type="Gene3D" id="2.130.10.10">
    <property type="entry name" value="YVTN repeat-like/Quinoprotein amine dehydrogenase"/>
    <property type="match status" value="6"/>
</dbReference>
<keyword evidence="2" id="KW-0677">Repeat</keyword>
<feature type="repeat" description="WD" evidence="3">
    <location>
        <begin position="1163"/>
        <end position="1204"/>
    </location>
</feature>
<feature type="repeat" description="WD" evidence="3">
    <location>
        <begin position="866"/>
        <end position="907"/>
    </location>
</feature>
<dbReference type="SUPFAM" id="SSF50978">
    <property type="entry name" value="WD40 repeat-like"/>
    <property type="match status" value="2"/>
</dbReference>
<dbReference type="InterPro" id="IPR001680">
    <property type="entry name" value="WD40_rpt"/>
</dbReference>
<feature type="repeat" description="WD" evidence="3">
    <location>
        <begin position="995"/>
        <end position="1036"/>
    </location>
</feature>
<keyword evidence="7" id="KW-1185">Reference proteome</keyword>
<sequence length="1379" mass="150066">MGACFSSRFTLDNLGEDGLHRDGRTVPDSNRQTIAETLHRELEAPRNKLGSPFTLDNLEDGLHKDGRTIPDSNSQASADSETPHIEFESSTNNELGRSTTTHFYGNISGGAGGLGGEGGATGGSGGRGEGPRFTARKQIFYSRTETTNLLENLGLKYVSARHNAAETTAEQCMEGTRVTIVEDITEQLACPPDPSVRLVLCSGPAGSGKSTIAKTVAARLEEEKELLAASFFFSRDYAERKEIKYLPSTLAHQLADYDPKFRDLLVTLLKDDHSRLVHADPKEQFQKMVVELLAKMPLSQTPWVICLDALDECGKDHGKILLRWLSDAISNIPVHIRFFLTGRPEVCHYLTFDLSVLCKYNIEAIDPETVRKDIHLYITQSLKDPNWNQSTGGWEVNEKDADEITSHANGLFIFAATAVRYIHMRSDLAFHPQKSVEILLKGHAHLDSLYTLYSQIIEELIGIPVNTDAFERAKIVLGAIVDLVEPQDIKTLAGLLQINTEELWWTLIHLSAVLSIPDNDGKGVIKIMHLSFREFLTGRITEKHPGLLCGTEAKQRYLAHSTFHVMQQELKFNICYLPTSHVQNIDVADLEERKQKYISGHLAYSCRFWAGHLAACHYSAKLAQDGHVFFMGYFLFWLEVLSLIGAVGSAAKSLSKFIEWSSEDPNMVKTVEFVHDGRRFINFFKDPMVQSAPHIYLSALALAPEQSQIVEHFRPQFPCLISAGIGRMNVWPATKLVLGMHTQPVSSAAFSPDGKRIVSGSWDRTVCVWDAESGEVIAGPFNGHTSIVKSVAFSPDGKWIVSGSQDNTVRVWDAESGEVVAGPFNGHTNSVTSVSFSSDGKWILSGSSDTVCVWDAESGEIVAGPFNSHTSAVFSVAFSPDGKRIVSGSEDNSVHVWDTESGAVVAGPFNGHTNWVLSVAFSPDGKKIVSGSQDNTVRVWDAESGEVVAGPFNGHIRSVTSVAFSPDGKHIVSGSEDKTVHVWDAESGEIVSNPVNGHTGAVFSVAFSPDGKQIVSGSSDNTVRVWDAESGEVVASPFSGHTYSVSSAAFSPDGKRIVSGSWDKTVCVWDAESGQVVFGPFNGHTSLVSSVAFSPDGKWIVSGSNDNTVHVWDAESGEVVASSFNGYTNYVFSPDGKRIVSGSQNNTVCVWDAESGEVVAGPFKGHTDSVNSVAFSPDGKQIVSGSDDNTVRVWDAQSGEVVAGPLNGHARKVHSVAFSPDGKHIVSGSLDNTVCVWDTENGQVVAGPFNGHTSWVNSVAFSPDGKQIISGSADNTVRVWDIESGKAVTETSSIVSQKNHSAVSWFQSLNATQPLVWNVTQGWLSCQPSELLVWLPNSLRQGLWSPHNTLVIGREQTTLNFDKFVHGTEWTHCYNGPVA</sequence>
<feature type="region of interest" description="Disordered" evidence="4">
    <location>
        <begin position="42"/>
        <end position="132"/>
    </location>
</feature>
<feature type="repeat" description="WD" evidence="3">
    <location>
        <begin position="909"/>
        <end position="950"/>
    </location>
</feature>
<evidence type="ECO:0000256" key="4">
    <source>
        <dbReference type="SAM" id="MobiDB-lite"/>
    </source>
</evidence>
<evidence type="ECO:0000256" key="2">
    <source>
        <dbReference type="ARBA" id="ARBA00022737"/>
    </source>
</evidence>
<dbReference type="SUPFAM" id="SSF52540">
    <property type="entry name" value="P-loop containing nucleoside triphosphate hydrolases"/>
    <property type="match status" value="1"/>
</dbReference>
<dbReference type="InterPro" id="IPR027417">
    <property type="entry name" value="P-loop_NTPase"/>
</dbReference>
<dbReference type="Pfam" id="PF24883">
    <property type="entry name" value="NPHP3_N"/>
    <property type="match status" value="1"/>
</dbReference>
<feature type="compositionally biased region" description="Polar residues" evidence="4">
    <location>
        <begin position="70"/>
        <end position="80"/>
    </location>
</feature>
<feature type="repeat" description="WD" evidence="3">
    <location>
        <begin position="1038"/>
        <end position="1079"/>
    </location>
</feature>
<protein>
    <submittedName>
        <fullName evidence="6">WD-REPEATS-REGION domain-containing protein</fullName>
    </submittedName>
</protein>
<dbReference type="EMBL" id="JACAZH010000019">
    <property type="protein sequence ID" value="KAF7346291.1"/>
    <property type="molecule type" value="Genomic_DNA"/>
</dbReference>
<feature type="repeat" description="WD" evidence="3">
    <location>
        <begin position="1206"/>
        <end position="1247"/>
    </location>
</feature>
<dbReference type="Gene3D" id="3.40.50.300">
    <property type="entry name" value="P-loop containing nucleotide triphosphate hydrolases"/>
    <property type="match status" value="1"/>
</dbReference>
<evidence type="ECO:0000259" key="5">
    <source>
        <dbReference type="PROSITE" id="PS50837"/>
    </source>
</evidence>
<evidence type="ECO:0000256" key="1">
    <source>
        <dbReference type="ARBA" id="ARBA00022574"/>
    </source>
</evidence>
<dbReference type="PRINTS" id="PR00320">
    <property type="entry name" value="GPROTEINBRPT"/>
</dbReference>
<dbReference type="PROSITE" id="PS50082">
    <property type="entry name" value="WD_REPEATS_2"/>
    <property type="match status" value="13"/>
</dbReference>
<feature type="compositionally biased region" description="Gly residues" evidence="4">
    <location>
        <begin position="107"/>
        <end position="128"/>
    </location>
</feature>
<feature type="repeat" description="WD" evidence="3">
    <location>
        <begin position="738"/>
        <end position="779"/>
    </location>
</feature>
<evidence type="ECO:0000313" key="6">
    <source>
        <dbReference type="EMBL" id="KAF7346291.1"/>
    </source>
</evidence>
<reference evidence="6" key="1">
    <citation type="submission" date="2020-05" db="EMBL/GenBank/DDBJ databases">
        <title>Mycena genomes resolve the evolution of fungal bioluminescence.</title>
        <authorList>
            <person name="Tsai I.J."/>
        </authorList>
    </citation>
    <scope>NUCLEOTIDE SEQUENCE</scope>
    <source>
        <strain evidence="6">160909Yilan</strain>
    </source>
</reference>
<dbReference type="PROSITE" id="PS50837">
    <property type="entry name" value="NACHT"/>
    <property type="match status" value="1"/>
</dbReference>
<dbReference type="Proteomes" id="UP000623467">
    <property type="component" value="Unassembled WGS sequence"/>
</dbReference>
<feature type="repeat" description="WD" evidence="3">
    <location>
        <begin position="1132"/>
        <end position="1161"/>
    </location>
</feature>
<dbReference type="PROSITE" id="PS50294">
    <property type="entry name" value="WD_REPEATS_REGION"/>
    <property type="match status" value="13"/>
</dbReference>
<evidence type="ECO:0000313" key="7">
    <source>
        <dbReference type="Proteomes" id="UP000623467"/>
    </source>
</evidence>
<dbReference type="InterPro" id="IPR056884">
    <property type="entry name" value="NPHP3-like_N"/>
</dbReference>
<feature type="compositionally biased region" description="Polar residues" evidence="4">
    <location>
        <begin position="88"/>
        <end position="103"/>
    </location>
</feature>
<dbReference type="Pfam" id="PF00400">
    <property type="entry name" value="WD40"/>
    <property type="match status" value="13"/>
</dbReference>
<dbReference type="PANTHER" id="PTHR19848">
    <property type="entry name" value="WD40 REPEAT PROTEIN"/>
    <property type="match status" value="1"/>
</dbReference>
<dbReference type="InterPro" id="IPR011047">
    <property type="entry name" value="Quinoprotein_ADH-like_sf"/>
</dbReference>
<dbReference type="SUPFAM" id="SSF50998">
    <property type="entry name" value="Quinoprotein alcohol dehydrogenase-like"/>
    <property type="match status" value="1"/>
</dbReference>
<dbReference type="InterPro" id="IPR019775">
    <property type="entry name" value="WD40_repeat_CS"/>
</dbReference>
<feature type="repeat" description="WD" evidence="3">
    <location>
        <begin position="781"/>
        <end position="822"/>
    </location>
</feature>
<feature type="repeat" description="WD" evidence="3">
    <location>
        <begin position="952"/>
        <end position="993"/>
    </location>
</feature>
<dbReference type="SMART" id="SM00320">
    <property type="entry name" value="WD40"/>
    <property type="match status" value="13"/>
</dbReference>
<proteinExistence type="predicted"/>